<evidence type="ECO:0000259" key="2">
    <source>
        <dbReference type="Pfam" id="PF02541"/>
    </source>
</evidence>
<dbReference type="InterPro" id="IPR050273">
    <property type="entry name" value="GppA/Ppx_hydrolase"/>
</dbReference>
<dbReference type="InterPro" id="IPR048950">
    <property type="entry name" value="Ppx_GppA_C"/>
</dbReference>
<dbReference type="PANTHER" id="PTHR30005:SF0">
    <property type="entry name" value="RETROGRADE REGULATION PROTEIN 2"/>
    <property type="match status" value="1"/>
</dbReference>
<keyword evidence="5" id="KW-1185">Reference proteome</keyword>
<dbReference type="InterPro" id="IPR030673">
    <property type="entry name" value="PyroPPase_GppA_Ppx"/>
</dbReference>
<keyword evidence="1" id="KW-0378">Hydrolase</keyword>
<dbReference type="Gene3D" id="3.30.420.150">
    <property type="entry name" value="Exopolyphosphatase. Domain 2"/>
    <property type="match status" value="1"/>
</dbReference>
<dbReference type="Gene3D" id="1.10.3210.10">
    <property type="entry name" value="Hypothetical protein af1432"/>
    <property type="match status" value="1"/>
</dbReference>
<evidence type="ECO:0000313" key="5">
    <source>
        <dbReference type="Proteomes" id="UP001162734"/>
    </source>
</evidence>
<dbReference type="Pfam" id="PF02541">
    <property type="entry name" value="Ppx-GppA"/>
    <property type="match status" value="1"/>
</dbReference>
<evidence type="ECO:0000256" key="1">
    <source>
        <dbReference type="ARBA" id="ARBA00022801"/>
    </source>
</evidence>
<dbReference type="RefSeq" id="WP_248342343.1">
    <property type="nucleotide sequence ID" value="NZ_AP025592.1"/>
</dbReference>
<gene>
    <name evidence="4" type="ORF">AMPC_30580</name>
</gene>
<dbReference type="SUPFAM" id="SSF109604">
    <property type="entry name" value="HD-domain/PDEase-like"/>
    <property type="match status" value="1"/>
</dbReference>
<dbReference type="Proteomes" id="UP001162734">
    <property type="component" value="Chromosome"/>
</dbReference>
<organism evidence="4 5">
    <name type="scientific">Anaeromyxobacter paludicola</name>
    <dbReference type="NCBI Taxonomy" id="2918171"/>
    <lineage>
        <taxon>Bacteria</taxon>
        <taxon>Pseudomonadati</taxon>
        <taxon>Myxococcota</taxon>
        <taxon>Myxococcia</taxon>
        <taxon>Myxococcales</taxon>
        <taxon>Cystobacterineae</taxon>
        <taxon>Anaeromyxobacteraceae</taxon>
        <taxon>Anaeromyxobacter</taxon>
    </lineage>
</organism>
<dbReference type="PIRSF" id="PIRSF001267">
    <property type="entry name" value="Pyrophosphatase_GppA_Ppx"/>
    <property type="match status" value="1"/>
</dbReference>
<name>A0ABM7XDI8_9BACT</name>
<accession>A0ABM7XDI8</accession>
<dbReference type="InterPro" id="IPR003695">
    <property type="entry name" value="Ppx_GppA_N"/>
</dbReference>
<protein>
    <submittedName>
        <fullName evidence="4">Phosphatase</fullName>
    </submittedName>
</protein>
<dbReference type="EMBL" id="AP025592">
    <property type="protein sequence ID" value="BDG09945.1"/>
    <property type="molecule type" value="Genomic_DNA"/>
</dbReference>
<sequence length="501" mass="54721">MTEVLAAIDVGTNAVRLEIARSLPDHTLETLHTERDPVRPGEGVFLTGNIPRPVADRLLAALRRYAALCRRHRARVRAVATSAVREARNGPEIVKRAKREAGLDLEVVSGREEARLICLGVLQGAAPRARNLVVDIGGGSTEVAAAVGESPDSLWSVAVGAVRLTEMFAAADKVPPPRLDLMRAYAAEAFREALPESFPRFRTALGSSGTINALVAFAAERGARRASLREVGRAVDALAAMRVDQRRKLFEPRRAEIVVAGAVILESAMRHLGLASITSVDTGLRDGILVDLVRRTLPPRASQGQAALAAEAALAMGRRFQFDEAHALKVRDVALSLFDQLPAVHGLPAAARRILETAALLHDVGNAVSHQRHHKHTWYLVANADLPGLSDQERTLAALTARYHRRSAPERHRADLAPLSDDEFQAVRRLSTLLRVADALDRSHHQPLRSLSARGRTGAVKLTLKARAPLDLELWDLDRETALFRQVFRRKLAVEVAGRRR</sequence>
<dbReference type="Pfam" id="PF21447">
    <property type="entry name" value="Ppx-GppA_III"/>
    <property type="match status" value="1"/>
</dbReference>
<dbReference type="CDD" id="cd24006">
    <property type="entry name" value="ASKHA_NBD_PPX_GppA"/>
    <property type="match status" value="1"/>
</dbReference>
<dbReference type="InterPro" id="IPR003607">
    <property type="entry name" value="HD/PDEase_dom"/>
</dbReference>
<proteinExistence type="predicted"/>
<dbReference type="InterPro" id="IPR043129">
    <property type="entry name" value="ATPase_NBD"/>
</dbReference>
<evidence type="ECO:0000259" key="3">
    <source>
        <dbReference type="Pfam" id="PF21447"/>
    </source>
</evidence>
<dbReference type="SUPFAM" id="SSF53067">
    <property type="entry name" value="Actin-like ATPase domain"/>
    <property type="match status" value="2"/>
</dbReference>
<dbReference type="CDD" id="cd00077">
    <property type="entry name" value="HDc"/>
    <property type="match status" value="1"/>
</dbReference>
<dbReference type="PANTHER" id="PTHR30005">
    <property type="entry name" value="EXOPOLYPHOSPHATASE"/>
    <property type="match status" value="1"/>
</dbReference>
<reference evidence="5" key="1">
    <citation type="journal article" date="2022" name="Int. J. Syst. Evol. Microbiol.">
        <title>Anaeromyxobacter oryzae sp. nov., Anaeromyxobacter diazotrophicus sp. nov. and Anaeromyxobacter paludicola sp. nov., isolated from paddy soils.</title>
        <authorList>
            <person name="Itoh H."/>
            <person name="Xu Z."/>
            <person name="Mise K."/>
            <person name="Masuda Y."/>
            <person name="Ushijima N."/>
            <person name="Hayakawa C."/>
            <person name="Shiratori Y."/>
            <person name="Senoo K."/>
        </authorList>
    </citation>
    <scope>NUCLEOTIDE SEQUENCE [LARGE SCALE GENOMIC DNA]</scope>
    <source>
        <strain evidence="5">Red630</strain>
    </source>
</reference>
<dbReference type="Gene3D" id="3.30.420.40">
    <property type="match status" value="1"/>
</dbReference>
<feature type="domain" description="Ppx/GppA phosphatase C-terminal" evidence="3">
    <location>
        <begin position="314"/>
        <end position="479"/>
    </location>
</feature>
<evidence type="ECO:0000313" key="4">
    <source>
        <dbReference type="EMBL" id="BDG09945.1"/>
    </source>
</evidence>
<feature type="domain" description="Ppx/GppA phosphatase N-terminal" evidence="2">
    <location>
        <begin position="25"/>
        <end position="294"/>
    </location>
</feature>